<dbReference type="Proteomes" id="UP000257109">
    <property type="component" value="Unassembled WGS sequence"/>
</dbReference>
<comment type="caution">
    <text evidence="2">The sequence shown here is derived from an EMBL/GenBank/DDBJ whole genome shotgun (WGS) entry which is preliminary data.</text>
</comment>
<name>A0A371EU85_MUCPR</name>
<evidence type="ECO:0000259" key="1">
    <source>
        <dbReference type="Pfam" id="PF03732"/>
    </source>
</evidence>
<dbReference type="Pfam" id="PF03732">
    <property type="entry name" value="Retrotrans_gag"/>
    <property type="match status" value="1"/>
</dbReference>
<evidence type="ECO:0000313" key="3">
    <source>
        <dbReference type="Proteomes" id="UP000257109"/>
    </source>
</evidence>
<organism evidence="2 3">
    <name type="scientific">Mucuna pruriens</name>
    <name type="common">Velvet bean</name>
    <name type="synonym">Dolichos pruriens</name>
    <dbReference type="NCBI Taxonomy" id="157652"/>
    <lineage>
        <taxon>Eukaryota</taxon>
        <taxon>Viridiplantae</taxon>
        <taxon>Streptophyta</taxon>
        <taxon>Embryophyta</taxon>
        <taxon>Tracheophyta</taxon>
        <taxon>Spermatophyta</taxon>
        <taxon>Magnoliopsida</taxon>
        <taxon>eudicotyledons</taxon>
        <taxon>Gunneridae</taxon>
        <taxon>Pentapetalae</taxon>
        <taxon>rosids</taxon>
        <taxon>fabids</taxon>
        <taxon>Fabales</taxon>
        <taxon>Fabaceae</taxon>
        <taxon>Papilionoideae</taxon>
        <taxon>50 kb inversion clade</taxon>
        <taxon>NPAAA clade</taxon>
        <taxon>indigoferoid/millettioid clade</taxon>
        <taxon>Phaseoleae</taxon>
        <taxon>Mucuna</taxon>
    </lineage>
</organism>
<reference evidence="2" key="1">
    <citation type="submission" date="2018-05" db="EMBL/GenBank/DDBJ databases">
        <title>Draft genome of Mucuna pruriens seed.</title>
        <authorList>
            <person name="Nnadi N.E."/>
            <person name="Vos R."/>
            <person name="Hasami M.H."/>
            <person name="Devisetty U.K."/>
            <person name="Aguiy J.C."/>
        </authorList>
    </citation>
    <scope>NUCLEOTIDE SEQUENCE [LARGE SCALE GENOMIC DNA]</scope>
    <source>
        <strain evidence="2">JCA_2017</strain>
    </source>
</reference>
<gene>
    <name evidence="2" type="ORF">CR513_51257</name>
</gene>
<sequence>MAWTLPFSEQIDNAPIPSQFRELTYISGANNHLSCKLFPGTLRGVVMRWFPSLPPLSVTSFVSLVATFESQCATNKTKRLEVAKFSRTKTLKQYSACFNIAMVQVDDPDQKFFVKAFQKGVAMQWFSGLPLLSVTSFVDLATTFKS</sequence>
<dbReference type="OrthoDB" id="1425436at2759"/>
<keyword evidence="3" id="KW-1185">Reference proteome</keyword>
<feature type="domain" description="Retrotransposon gag" evidence="1">
    <location>
        <begin position="36"/>
        <end position="121"/>
    </location>
</feature>
<dbReference type="EMBL" id="QJKJ01012036">
    <property type="protein sequence ID" value="RDX69610.1"/>
    <property type="molecule type" value="Genomic_DNA"/>
</dbReference>
<accession>A0A371EU85</accession>
<evidence type="ECO:0000313" key="2">
    <source>
        <dbReference type="EMBL" id="RDX69610.1"/>
    </source>
</evidence>
<feature type="non-terminal residue" evidence="2">
    <location>
        <position position="1"/>
    </location>
</feature>
<dbReference type="InterPro" id="IPR005162">
    <property type="entry name" value="Retrotrans_gag_dom"/>
</dbReference>
<dbReference type="AlphaFoldDB" id="A0A371EU85"/>
<protein>
    <recommendedName>
        <fullName evidence="1">Retrotransposon gag domain-containing protein</fullName>
    </recommendedName>
</protein>
<proteinExistence type="predicted"/>